<dbReference type="BioCyc" id="TASI1091495:G13GE-1261-MONOMER"/>
<dbReference type="EMBL" id="HE681424">
    <property type="protein sequence ID" value="CCG20049.1"/>
    <property type="molecule type" value="Genomic_DNA"/>
</dbReference>
<dbReference type="InterPro" id="IPR025500">
    <property type="entry name" value="DUF4390"/>
</dbReference>
<sequence>MDFFMHYLRKINFSRSISCFALFVLIAISGFGLNRAFAQTTLNQSSSTSEVKGSIINETPATTDSAGNNTSEDTESSAEFTEIKPVKIDGYSLSLSTKIDLKLDNELKQALSKGLPLYFTLDARIYQKRRYWLDKIVSEQSLTWMIHYNVLLREWRIERGQYYAKGFSLEDALSLITTNDEWLILLNEPMNPAKTYYGEVRLRLDTSLLSRPFQISAFSDTSAWSFSSSWKKFEIHH</sequence>
<evidence type="ECO:0000313" key="2">
    <source>
        <dbReference type="EMBL" id="CCG20049.1"/>
    </source>
</evidence>
<evidence type="ECO:0000256" key="1">
    <source>
        <dbReference type="SAM" id="MobiDB-lite"/>
    </source>
</evidence>
<proteinExistence type="predicted"/>
<reference evidence="2" key="1">
    <citation type="journal article" date="2012" name="Vet. Microbiol.">
        <title>Comparative genomic analyses of the Taylorellae.</title>
        <authorList>
            <person name="Hauser H."/>
            <person name="Richter D.C."/>
            <person name="van Tonder A."/>
            <person name="Clark L."/>
            <person name="Preston A."/>
        </authorList>
    </citation>
    <scope>NUCLEOTIDE SEQUENCE</scope>
    <source>
        <strain evidence="2">14/45</strain>
    </source>
</reference>
<gene>
    <name evidence="2" type="ORF">KUM_1268</name>
</gene>
<name>I7ILF9_9BURK</name>
<dbReference type="Pfam" id="PF14334">
    <property type="entry name" value="DUF4390"/>
    <property type="match status" value="1"/>
</dbReference>
<accession>I7ILF9</accession>
<dbReference type="KEGG" id="tat:KUM_1268"/>
<dbReference type="AlphaFoldDB" id="I7ILF9"/>
<protein>
    <submittedName>
        <fullName evidence="2">Putative exported protein</fullName>
    </submittedName>
</protein>
<feature type="region of interest" description="Disordered" evidence="1">
    <location>
        <begin position="49"/>
        <end position="78"/>
    </location>
</feature>
<dbReference type="HOGENOM" id="CLU_070058_2_0_4"/>
<feature type="compositionally biased region" description="Polar residues" evidence="1">
    <location>
        <begin position="49"/>
        <end position="71"/>
    </location>
</feature>
<organism evidence="2">
    <name type="scientific">Taylorella asinigenitalis 14/45</name>
    <dbReference type="NCBI Taxonomy" id="1091495"/>
    <lineage>
        <taxon>Bacteria</taxon>
        <taxon>Pseudomonadati</taxon>
        <taxon>Pseudomonadota</taxon>
        <taxon>Betaproteobacteria</taxon>
        <taxon>Burkholderiales</taxon>
        <taxon>Alcaligenaceae</taxon>
        <taxon>Taylorella</taxon>
    </lineage>
</organism>